<accession>A0ABT5K5A4</accession>
<proteinExistence type="predicted"/>
<evidence type="ECO:0000313" key="2">
    <source>
        <dbReference type="Proteomes" id="UP001221208"/>
    </source>
</evidence>
<dbReference type="Proteomes" id="UP001221208">
    <property type="component" value="Unassembled WGS sequence"/>
</dbReference>
<dbReference type="EMBL" id="JAQQXR010000005">
    <property type="protein sequence ID" value="MDC8758937.1"/>
    <property type="molecule type" value="Genomic_DNA"/>
</dbReference>
<dbReference type="RefSeq" id="WP_273671808.1">
    <property type="nucleotide sequence ID" value="NZ_JAQQXR010000005.1"/>
</dbReference>
<evidence type="ECO:0000313" key="1">
    <source>
        <dbReference type="EMBL" id="MDC8758937.1"/>
    </source>
</evidence>
<name>A0ABT5K5A4_9BURK</name>
<gene>
    <name evidence="1" type="ORF">OIK44_15255</name>
</gene>
<dbReference type="Gene3D" id="3.40.1260.10">
    <property type="entry name" value="DsrEFH-like"/>
    <property type="match status" value="1"/>
</dbReference>
<keyword evidence="2" id="KW-1185">Reference proteome</keyword>
<organism evidence="1 2">
    <name type="scientific">Janthinobacterium fluminis</name>
    <dbReference type="NCBI Taxonomy" id="2987524"/>
    <lineage>
        <taxon>Bacteria</taxon>
        <taxon>Pseudomonadati</taxon>
        <taxon>Pseudomonadota</taxon>
        <taxon>Betaproteobacteria</taxon>
        <taxon>Burkholderiales</taxon>
        <taxon>Oxalobacteraceae</taxon>
        <taxon>Janthinobacterium</taxon>
    </lineage>
</organism>
<protein>
    <submittedName>
        <fullName evidence="1">Uncharacterized protein</fullName>
    </submittedName>
</protein>
<dbReference type="SUPFAM" id="SSF75169">
    <property type="entry name" value="DsrEFH-like"/>
    <property type="match status" value="1"/>
</dbReference>
<dbReference type="InterPro" id="IPR027396">
    <property type="entry name" value="DsrEFH-like"/>
</dbReference>
<comment type="caution">
    <text evidence="1">The sequence shown here is derived from an EMBL/GenBank/DDBJ whole genome shotgun (WGS) entry which is preliminary data.</text>
</comment>
<reference evidence="1 2" key="1">
    <citation type="submission" date="2022-10" db="EMBL/GenBank/DDBJ databases">
        <title>Janthinobacterium sp. hw3 Genome sequencing.</title>
        <authorList>
            <person name="Park S."/>
        </authorList>
    </citation>
    <scope>NUCLEOTIDE SEQUENCE [LARGE SCALE GENOMIC DNA]</scope>
    <source>
        <strain evidence="2">hw3</strain>
    </source>
</reference>
<sequence length="134" mass="15093">MRTPRRPSKTSLAIIERAYRGSLEEQYGHIVWLTRIMKGMSAPTALLLKGDTLMFAKRGQLVRPLRIGDLDIDVLSNYEAGLVDVLAAQVPVYAWHADMLRLGLTQADLVDGIEPIHAAGMPALLNRYDCIWYW</sequence>